<dbReference type="AlphaFoldDB" id="A0A0G0X4A2"/>
<comment type="caution">
    <text evidence="2">The sequence shown here is derived from an EMBL/GenBank/DDBJ whole genome shotgun (WGS) entry which is preliminary data.</text>
</comment>
<dbReference type="PANTHER" id="PTHR43861">
    <property type="entry name" value="TRANS-ACONITATE 2-METHYLTRANSFERASE-RELATED"/>
    <property type="match status" value="1"/>
</dbReference>
<accession>A0A0G0X4A2</accession>
<protein>
    <recommendedName>
        <fullName evidence="1">Methyltransferase domain-containing protein</fullName>
    </recommendedName>
</protein>
<dbReference type="Proteomes" id="UP000034371">
    <property type="component" value="Unassembled WGS sequence"/>
</dbReference>
<evidence type="ECO:0000313" key="3">
    <source>
        <dbReference type="Proteomes" id="UP000034371"/>
    </source>
</evidence>
<dbReference type="SUPFAM" id="SSF53335">
    <property type="entry name" value="S-adenosyl-L-methionine-dependent methyltransferases"/>
    <property type="match status" value="1"/>
</dbReference>
<feature type="domain" description="Methyltransferase" evidence="1">
    <location>
        <begin position="41"/>
        <end position="138"/>
    </location>
</feature>
<reference evidence="2 3" key="1">
    <citation type="journal article" date="2015" name="Nature">
        <title>rRNA introns, odd ribosomes, and small enigmatic genomes across a large radiation of phyla.</title>
        <authorList>
            <person name="Brown C.T."/>
            <person name="Hug L.A."/>
            <person name="Thomas B.C."/>
            <person name="Sharon I."/>
            <person name="Castelle C.J."/>
            <person name="Singh A."/>
            <person name="Wilkins M.J."/>
            <person name="Williams K.H."/>
            <person name="Banfield J.F."/>
        </authorList>
    </citation>
    <scope>NUCLEOTIDE SEQUENCE [LARGE SCALE GENOMIC DNA]</scope>
</reference>
<dbReference type="PANTHER" id="PTHR43861:SF1">
    <property type="entry name" value="TRANS-ACONITATE 2-METHYLTRANSFERASE"/>
    <property type="match status" value="1"/>
</dbReference>
<dbReference type="CDD" id="cd02440">
    <property type="entry name" value="AdoMet_MTases"/>
    <property type="match status" value="1"/>
</dbReference>
<dbReference type="Gene3D" id="3.40.50.150">
    <property type="entry name" value="Vaccinia Virus protein VP39"/>
    <property type="match status" value="1"/>
</dbReference>
<proteinExistence type="predicted"/>
<evidence type="ECO:0000313" key="2">
    <source>
        <dbReference type="EMBL" id="KKS19187.1"/>
    </source>
</evidence>
<gene>
    <name evidence="2" type="ORF">UU78_C0091G0009</name>
</gene>
<name>A0A0G0X4A2_9BACT</name>
<dbReference type="Pfam" id="PF13847">
    <property type="entry name" value="Methyltransf_31"/>
    <property type="match status" value="1"/>
</dbReference>
<organism evidence="2 3">
    <name type="scientific">Candidatus Roizmanbacteria bacterium GW2011_GWC2_41_7</name>
    <dbReference type="NCBI Taxonomy" id="1618487"/>
    <lineage>
        <taxon>Bacteria</taxon>
        <taxon>Candidatus Roizmaniibacteriota</taxon>
    </lineage>
</organism>
<dbReference type="PATRIC" id="fig|1618487.3.peg.1036"/>
<sequence length="249" mass="28212">MNKTTWEKVSSWYDKKIGNSGDWTHANIVIPNTIKLLSLEPHSTLLDLGCGQGVLGRSIPPTVAYTGIDISPSLIGSAKNRDRNKNHDFVIGDITKKLPLSTLFSHVACILTLDNIKNPSDVVHCASTHLHSNGVFIFVINHPCFRIPRQSSWGIDQQSKLQYRKINRYLSPLEIPITIHPSASDSPITWTYHFPISMYSLWLKENEFTIDIIEEWTSDKESVGKVAKMENRARSEFPLFLALKCRKKL</sequence>
<dbReference type="InterPro" id="IPR029063">
    <property type="entry name" value="SAM-dependent_MTases_sf"/>
</dbReference>
<dbReference type="InterPro" id="IPR025714">
    <property type="entry name" value="Methyltranfer_dom"/>
</dbReference>
<evidence type="ECO:0000259" key="1">
    <source>
        <dbReference type="Pfam" id="PF13847"/>
    </source>
</evidence>
<dbReference type="EMBL" id="LCBY01000091">
    <property type="protein sequence ID" value="KKS19187.1"/>
    <property type="molecule type" value="Genomic_DNA"/>
</dbReference>